<protein>
    <submittedName>
        <fullName evidence="1">Uncharacterized protein</fullName>
    </submittedName>
</protein>
<gene>
    <name evidence="1" type="ORF">SNEC2469_LOCUS5245</name>
</gene>
<dbReference type="OrthoDB" id="417279at2759"/>
<dbReference type="AlphaFoldDB" id="A0A812M6Z8"/>
<feature type="non-terminal residue" evidence="1">
    <location>
        <position position="1"/>
    </location>
</feature>
<evidence type="ECO:0000313" key="1">
    <source>
        <dbReference type="EMBL" id="CAE7251563.1"/>
    </source>
</evidence>
<proteinExistence type="predicted"/>
<keyword evidence="2" id="KW-1185">Reference proteome</keyword>
<accession>A0A812M6Z8</accession>
<sequence length="198" mass="21458">TARCSASANLVIPLTEPFKLSYAELAGPSETARTKEASETVAGYWICTLSNNQWKVVEELGSGDWTESSFFKALRAPSCRGTARSWCLFEVLQTSIRTMEDSNFLGFRLCTSTGVLNEGGVGTDLCMTIAGKLASLNLRNAQVRVSIREALLSVKTRFLELLVRSPGCVVLSGVPRNLRSRSRSSLQPLCQAAACTTP</sequence>
<name>A0A812M6Z8_9DINO</name>
<comment type="caution">
    <text evidence="1">The sequence shown here is derived from an EMBL/GenBank/DDBJ whole genome shotgun (WGS) entry which is preliminary data.</text>
</comment>
<dbReference type="EMBL" id="CAJNJA010009882">
    <property type="protein sequence ID" value="CAE7251563.1"/>
    <property type="molecule type" value="Genomic_DNA"/>
</dbReference>
<organism evidence="1 2">
    <name type="scientific">Symbiodinium necroappetens</name>
    <dbReference type="NCBI Taxonomy" id="1628268"/>
    <lineage>
        <taxon>Eukaryota</taxon>
        <taxon>Sar</taxon>
        <taxon>Alveolata</taxon>
        <taxon>Dinophyceae</taxon>
        <taxon>Suessiales</taxon>
        <taxon>Symbiodiniaceae</taxon>
        <taxon>Symbiodinium</taxon>
    </lineage>
</organism>
<dbReference type="Proteomes" id="UP000601435">
    <property type="component" value="Unassembled WGS sequence"/>
</dbReference>
<evidence type="ECO:0000313" key="2">
    <source>
        <dbReference type="Proteomes" id="UP000601435"/>
    </source>
</evidence>
<reference evidence="1" key="1">
    <citation type="submission" date="2021-02" db="EMBL/GenBank/DDBJ databases">
        <authorList>
            <person name="Dougan E. K."/>
            <person name="Rhodes N."/>
            <person name="Thang M."/>
            <person name="Chan C."/>
        </authorList>
    </citation>
    <scope>NUCLEOTIDE SEQUENCE</scope>
</reference>